<feature type="compositionally biased region" description="Basic residues" evidence="6">
    <location>
        <begin position="173"/>
        <end position="184"/>
    </location>
</feature>
<accession>A0A0L0N578</accession>
<organism evidence="9 10">
    <name type="scientific">Tolypocladium ophioglossoides (strain CBS 100239)</name>
    <name type="common">Snaketongue truffleclub</name>
    <name type="synonym">Elaphocordyceps ophioglossoides</name>
    <dbReference type="NCBI Taxonomy" id="1163406"/>
    <lineage>
        <taxon>Eukaryota</taxon>
        <taxon>Fungi</taxon>
        <taxon>Dikarya</taxon>
        <taxon>Ascomycota</taxon>
        <taxon>Pezizomycotina</taxon>
        <taxon>Sordariomycetes</taxon>
        <taxon>Hypocreomycetidae</taxon>
        <taxon>Hypocreales</taxon>
        <taxon>Ophiocordycipitaceae</taxon>
        <taxon>Tolypocladium</taxon>
    </lineage>
</organism>
<dbReference type="GO" id="GO:0003735">
    <property type="term" value="F:structural constituent of ribosome"/>
    <property type="evidence" value="ECO:0007669"/>
    <property type="project" value="InterPro"/>
</dbReference>
<evidence type="ECO:0000256" key="2">
    <source>
        <dbReference type="ARBA" id="ARBA00006227"/>
    </source>
</evidence>
<dbReference type="PANTHER" id="PTHR11545:SF3">
    <property type="entry name" value="LARGE RIBOSOMAL SUBUNIT PROTEIN UL13"/>
    <property type="match status" value="1"/>
</dbReference>
<evidence type="ECO:0000256" key="5">
    <source>
        <dbReference type="RuleBase" id="RU003877"/>
    </source>
</evidence>
<dbReference type="AlphaFoldDB" id="A0A0L0N578"/>
<keyword evidence="10" id="KW-1185">Reference proteome</keyword>
<proteinExistence type="inferred from homology"/>
<evidence type="ECO:0000259" key="7">
    <source>
        <dbReference type="PROSITE" id="PS50053"/>
    </source>
</evidence>
<gene>
    <name evidence="9" type="ORF">TOPH_05977</name>
</gene>
<feature type="region of interest" description="Disordered" evidence="6">
    <location>
        <begin position="146"/>
        <end position="215"/>
    </location>
</feature>
<feature type="compositionally biased region" description="Low complexity" evidence="6">
    <location>
        <begin position="191"/>
        <end position="203"/>
    </location>
</feature>
<evidence type="ECO:0000313" key="9">
    <source>
        <dbReference type="EMBL" id="KND89273.1"/>
    </source>
</evidence>
<dbReference type="InterPro" id="IPR003103">
    <property type="entry name" value="BAG_domain"/>
</dbReference>
<protein>
    <submittedName>
        <fullName evidence="9">60S ribosomal protein L16</fullName>
    </submittedName>
</protein>
<dbReference type="InterPro" id="IPR005755">
    <property type="entry name" value="Ribosomal_uL13_euk/arc"/>
</dbReference>
<evidence type="ECO:0000256" key="6">
    <source>
        <dbReference type="SAM" id="MobiDB-lite"/>
    </source>
</evidence>
<dbReference type="Gene3D" id="6.10.250.3250">
    <property type="match status" value="1"/>
</dbReference>
<dbReference type="InterPro" id="IPR029071">
    <property type="entry name" value="Ubiquitin-like_domsf"/>
</dbReference>
<dbReference type="InterPro" id="IPR036533">
    <property type="entry name" value="BAG_dom_sf"/>
</dbReference>
<reference evidence="9 10" key="1">
    <citation type="journal article" date="2015" name="BMC Genomics">
        <title>The genome of the truffle-parasite Tolypocladium ophioglossoides and the evolution of antifungal peptaibiotics.</title>
        <authorList>
            <person name="Quandt C.A."/>
            <person name="Bushley K.E."/>
            <person name="Spatafora J.W."/>
        </authorList>
    </citation>
    <scope>NUCLEOTIDE SEQUENCE [LARGE SCALE GENOMIC DNA]</scope>
    <source>
        <strain evidence="9 10">CBS 100239</strain>
    </source>
</reference>
<dbReference type="GO" id="GO:0003729">
    <property type="term" value="F:mRNA binding"/>
    <property type="evidence" value="ECO:0007669"/>
    <property type="project" value="TreeGrafter"/>
</dbReference>
<dbReference type="STRING" id="1163406.A0A0L0N578"/>
<comment type="function">
    <text evidence="1">Component of the ribosome, a large ribonucleoprotein complex responsible for the synthesis of proteins in the cell. The small ribosomal subunit (SSU) binds messenger RNAs (mRNAs) and translates the encoded message by selecting cognate aminoacyl-transfer RNA (tRNA) molecules. The large subunit (LSU) contains the ribosomal catalytic site termed the peptidyl transferase center (PTC), which catalyzes the formation of peptide bonds, thereby polymerizing the amino acids delivered by tRNAs into a polypeptide chain. The nascent polypeptides leave the ribosome through a tunnel in the LSU and interact with protein factors that function in enzymatic processing, targeting, and the membrane insertion of nascent chains at the exit of the ribosomal tunnel.</text>
</comment>
<dbReference type="PANTHER" id="PTHR11545">
    <property type="entry name" value="RIBOSOMAL PROTEIN L13"/>
    <property type="match status" value="1"/>
</dbReference>
<dbReference type="FunFam" id="6.10.250.3250:FF:000001">
    <property type="entry name" value="60S ribosomal protein L13a"/>
    <property type="match status" value="1"/>
</dbReference>
<comment type="similarity">
    <text evidence="2 5">Belongs to the universal ribosomal protein uL13 family.</text>
</comment>
<feature type="compositionally biased region" description="Polar residues" evidence="6">
    <location>
        <begin position="9"/>
        <end position="20"/>
    </location>
</feature>
<feature type="compositionally biased region" description="Acidic residues" evidence="6">
    <location>
        <begin position="148"/>
        <end position="159"/>
    </location>
</feature>
<evidence type="ECO:0000256" key="4">
    <source>
        <dbReference type="ARBA" id="ARBA00023274"/>
    </source>
</evidence>
<dbReference type="PROSITE" id="PS50053">
    <property type="entry name" value="UBIQUITIN_2"/>
    <property type="match status" value="1"/>
</dbReference>
<dbReference type="Proteomes" id="UP000036947">
    <property type="component" value="Unassembled WGS sequence"/>
</dbReference>
<keyword evidence="4 5" id="KW-0687">Ribonucleoprotein</keyword>
<dbReference type="PROSITE" id="PS51035">
    <property type="entry name" value="BAG"/>
    <property type="match status" value="1"/>
</dbReference>
<evidence type="ECO:0000256" key="1">
    <source>
        <dbReference type="ARBA" id="ARBA00004021"/>
    </source>
</evidence>
<dbReference type="InterPro" id="IPR023563">
    <property type="entry name" value="Ribosomal_uL13_CS"/>
</dbReference>
<dbReference type="InterPro" id="IPR000626">
    <property type="entry name" value="Ubiquitin-like_dom"/>
</dbReference>
<dbReference type="CDD" id="cd00392">
    <property type="entry name" value="Ribosomal_L13"/>
    <property type="match status" value="1"/>
</dbReference>
<dbReference type="InterPro" id="IPR005822">
    <property type="entry name" value="Ribosomal_uL13"/>
</dbReference>
<dbReference type="GO" id="GO:0006412">
    <property type="term" value="P:translation"/>
    <property type="evidence" value="ECO:0007669"/>
    <property type="project" value="InterPro"/>
</dbReference>
<feature type="domain" description="Ubiquitin-like" evidence="7">
    <location>
        <begin position="93"/>
        <end position="150"/>
    </location>
</feature>
<evidence type="ECO:0000313" key="10">
    <source>
        <dbReference type="Proteomes" id="UP000036947"/>
    </source>
</evidence>
<dbReference type="Gene3D" id="3.90.1180.10">
    <property type="entry name" value="Ribosomal protein L13"/>
    <property type="match status" value="1"/>
</dbReference>
<dbReference type="Pfam" id="PF02179">
    <property type="entry name" value="BAG"/>
    <property type="match status" value="1"/>
</dbReference>
<dbReference type="GO" id="GO:0051087">
    <property type="term" value="F:protein-folding chaperone binding"/>
    <property type="evidence" value="ECO:0007669"/>
    <property type="project" value="InterPro"/>
</dbReference>
<evidence type="ECO:0000256" key="3">
    <source>
        <dbReference type="ARBA" id="ARBA00022980"/>
    </source>
</evidence>
<dbReference type="SUPFAM" id="SSF54236">
    <property type="entry name" value="Ubiquitin-like"/>
    <property type="match status" value="1"/>
</dbReference>
<dbReference type="GO" id="GO:0022625">
    <property type="term" value="C:cytosolic large ribosomal subunit"/>
    <property type="evidence" value="ECO:0007669"/>
    <property type="project" value="TreeGrafter"/>
</dbReference>
<dbReference type="PROSITE" id="PS00783">
    <property type="entry name" value="RIBOSOMAL_L13"/>
    <property type="match status" value="1"/>
</dbReference>
<dbReference type="SMART" id="SM00264">
    <property type="entry name" value="BAG"/>
    <property type="match status" value="1"/>
</dbReference>
<dbReference type="HAMAP" id="MF_01366">
    <property type="entry name" value="Ribosomal_uL13"/>
    <property type="match status" value="1"/>
</dbReference>
<dbReference type="Gene3D" id="1.20.58.120">
    <property type="entry name" value="BAG domain"/>
    <property type="match status" value="1"/>
</dbReference>
<dbReference type="SUPFAM" id="SSF52161">
    <property type="entry name" value="Ribosomal protein L13"/>
    <property type="match status" value="1"/>
</dbReference>
<feature type="domain" description="BAG" evidence="8">
    <location>
        <begin position="235"/>
        <end position="299"/>
    </location>
</feature>
<dbReference type="InterPro" id="IPR036899">
    <property type="entry name" value="Ribosomal_uL13_sf"/>
</dbReference>
<dbReference type="SUPFAM" id="SSF63491">
    <property type="entry name" value="BAG domain"/>
    <property type="match status" value="1"/>
</dbReference>
<dbReference type="OrthoDB" id="1882297at2759"/>
<dbReference type="EMBL" id="LFRF01000019">
    <property type="protein sequence ID" value="KND89273.1"/>
    <property type="molecule type" value="Genomic_DNA"/>
</dbReference>
<feature type="region of interest" description="Disordered" evidence="6">
    <location>
        <begin position="1"/>
        <end position="64"/>
    </location>
</feature>
<name>A0A0L0N578_TOLOC</name>
<sequence>MSRYGWSLNREQSSPYSSMSGGVPAVTDEDFSYITSQDLDDPPVGSSDGRYHPRSQSAAQPAPEDDVLLIKNKGVTYPAHFPAYSIGDGKLRVRDVRERVGIMMDLSERATRRVKLLYKGKQLKEPAAPIRDYGVKNKSELMAVLSDVGDESSPSDEEMVIVGDSSRDDAKSQRRKKRKGKKRGGREDGDSASSPRDSNSNSKSPPPPAARSGPMKRIEELSSEFTARWLPMCVQYTASPPSDPKTREEEHRRLSESLLQSILLKLDGIETEGITEVRTKRKELVRRVQEVLKGLDAAAKGLSRWAGSEGCNARRDGSPSRALSWSGARQNPGLWVGFAALKHVAAVSPQTFPFHIGLALLVPKAQRAPKRNLDFLAVNHCRDFTNILAQGRLTPSSTATDSRRSGWRICVSTSSSEPSPFFRHQRSRYDVVVRAGCEYTTNRLHPVVVIDGKGHLLGRLASIVAKQLLNGQKIVIVRCEALNISGEFFRAKLKYHAYLRKMTRYNPTRGGPFHFRAPSRIFYKAVRGMIPHKTARGAAALERLKVFEGVPPPYDKQKKMVVPQALRVLRLQPGRKYCTVGRLSHEVGWKYQDVVARLEERRKAKGTAYYERKKVAARQLSDAKKNASTKTETAKALAAFGY</sequence>
<dbReference type="FunFam" id="3.90.1180.10:FF:000002">
    <property type="entry name" value="60S ribosomal protein L16"/>
    <property type="match status" value="1"/>
</dbReference>
<dbReference type="Pfam" id="PF00572">
    <property type="entry name" value="Ribosomal_L13"/>
    <property type="match status" value="1"/>
</dbReference>
<keyword evidence="3 5" id="KW-0689">Ribosomal protein</keyword>
<dbReference type="NCBIfam" id="TIGR01077">
    <property type="entry name" value="L13_A_E"/>
    <property type="match status" value="1"/>
</dbReference>
<dbReference type="GO" id="GO:0017148">
    <property type="term" value="P:negative regulation of translation"/>
    <property type="evidence" value="ECO:0007669"/>
    <property type="project" value="TreeGrafter"/>
</dbReference>
<comment type="caution">
    <text evidence="9">The sequence shown here is derived from an EMBL/GenBank/DDBJ whole genome shotgun (WGS) entry which is preliminary data.</text>
</comment>
<evidence type="ECO:0000259" key="8">
    <source>
        <dbReference type="PROSITE" id="PS51035"/>
    </source>
</evidence>